<keyword evidence="4" id="KW-1185">Reference proteome</keyword>
<name>A0A0K8J5Z8_9FIRM</name>
<dbReference type="Gene3D" id="3.40.50.720">
    <property type="entry name" value="NAD(P)-binding Rossmann-like Domain"/>
    <property type="match status" value="1"/>
</dbReference>
<dbReference type="CDD" id="cd05237">
    <property type="entry name" value="UDP_invert_4-6DH_SDR_e"/>
    <property type="match status" value="1"/>
</dbReference>
<proteinExistence type="inferred from homology"/>
<feature type="domain" description="Polysaccharide biosynthesis protein CapD-like" evidence="2">
    <location>
        <begin position="57"/>
        <end position="339"/>
    </location>
</feature>
<dbReference type="PANTHER" id="PTHR43318">
    <property type="entry name" value="UDP-N-ACETYLGLUCOSAMINE 4,6-DEHYDRATASE"/>
    <property type="match status" value="1"/>
</dbReference>
<dbReference type="SUPFAM" id="SSF51735">
    <property type="entry name" value="NAD(P)-binding Rossmann-fold domains"/>
    <property type="match status" value="1"/>
</dbReference>
<dbReference type="InterPro" id="IPR051203">
    <property type="entry name" value="Polysaccharide_Synthase-Rel"/>
</dbReference>
<dbReference type="EMBL" id="LN879430">
    <property type="protein sequence ID" value="CUH92784.1"/>
    <property type="molecule type" value="Genomic_DNA"/>
</dbReference>
<dbReference type="Pfam" id="PF02719">
    <property type="entry name" value="Polysacc_synt_2"/>
    <property type="match status" value="1"/>
</dbReference>
<dbReference type="Proteomes" id="UP000196053">
    <property type="component" value="Chromosome I"/>
</dbReference>
<reference evidence="4" key="1">
    <citation type="submission" date="2015-09" db="EMBL/GenBank/DDBJ databases">
        <authorList>
            <person name="Wibberg D."/>
        </authorList>
    </citation>
    <scope>NUCLEOTIDE SEQUENCE [LARGE SCALE GENOMIC DNA]</scope>
    <source>
        <strain evidence="4">SD1D</strain>
    </source>
</reference>
<evidence type="ECO:0000256" key="1">
    <source>
        <dbReference type="ARBA" id="ARBA00007430"/>
    </source>
</evidence>
<protein>
    <submittedName>
        <fullName evidence="3">Capsular polysaccharide biosynthesis protein CapD</fullName>
    </submittedName>
</protein>
<dbReference type="InterPro" id="IPR003869">
    <property type="entry name" value="Polysac_CapD-like"/>
</dbReference>
<accession>A0A0K8J5Z8</accession>
<organism evidence="3 4">
    <name type="scientific">Herbinix luporum</name>
    <dbReference type="NCBI Taxonomy" id="1679721"/>
    <lineage>
        <taxon>Bacteria</taxon>
        <taxon>Bacillati</taxon>
        <taxon>Bacillota</taxon>
        <taxon>Clostridia</taxon>
        <taxon>Lachnospirales</taxon>
        <taxon>Lachnospiraceae</taxon>
        <taxon>Herbinix</taxon>
    </lineage>
</organism>
<comment type="similarity">
    <text evidence="1">Belongs to the polysaccharide synthase family.</text>
</comment>
<evidence type="ECO:0000313" key="4">
    <source>
        <dbReference type="Proteomes" id="UP000196053"/>
    </source>
</evidence>
<dbReference type="KEGG" id="hsd:SD1D_1238"/>
<dbReference type="AlphaFoldDB" id="A0A0K8J5Z8"/>
<evidence type="ECO:0000313" key="3">
    <source>
        <dbReference type="EMBL" id="CUH92784.1"/>
    </source>
</evidence>
<gene>
    <name evidence="3" type="primary">capD</name>
    <name evidence="3" type="ORF">SD1D_1238</name>
</gene>
<dbReference type="InterPro" id="IPR036291">
    <property type="entry name" value="NAD(P)-bd_dom_sf"/>
</dbReference>
<sequence>MRINKKQKENVLKLEYLNQKKSHWSSEKYAYIDELLGRKKVNLYCRDIEKFLANKVILVTGGGGTIGSELCRQIAKANPIKLIIADNYENNAYDIQQELIFKYKNNLNLKVEIVSVQNKEKLDIIFNKYRPNIVFHAAAYKHVPLMEDCPEEAIRNNIFGTYNTVMAAHRYGVERFVLISTDKAVNPTNIMGATKRFCEMIIQSMKGYSKTEYVAVRFGNVLGSNGSVIPLFQKQIEMGGPVTITDKRIVRYFMTISEAVQLVLQAGSMANSSEIYVLDMGEPVKILDLAENLIKLSGHIPYKDIQIIETGLRPGEKLYEEILMNSEKLIATANHKIFIEHQDTISRQEIKEKIKILENALKTKSKIKIKQAMKQVVNTYKDPHEVNNRLYRAL</sequence>
<dbReference type="PANTHER" id="PTHR43318:SF1">
    <property type="entry name" value="POLYSACCHARIDE BIOSYNTHESIS PROTEIN EPSC-RELATED"/>
    <property type="match status" value="1"/>
</dbReference>
<evidence type="ECO:0000259" key="2">
    <source>
        <dbReference type="Pfam" id="PF02719"/>
    </source>
</evidence>